<accession>A0A448WUE3</accession>
<feature type="compositionally biased region" description="Basic residues" evidence="1">
    <location>
        <begin position="20"/>
        <end position="30"/>
    </location>
</feature>
<feature type="compositionally biased region" description="Polar residues" evidence="1">
    <location>
        <begin position="47"/>
        <end position="75"/>
    </location>
</feature>
<evidence type="ECO:0000313" key="2">
    <source>
        <dbReference type="EMBL" id="VEL20410.1"/>
    </source>
</evidence>
<dbReference type="AlphaFoldDB" id="A0A448WUE3"/>
<comment type="caution">
    <text evidence="2">The sequence shown here is derived from an EMBL/GenBank/DDBJ whole genome shotgun (WGS) entry which is preliminary data.</text>
</comment>
<gene>
    <name evidence="2" type="ORF">PXEA_LOCUS13850</name>
</gene>
<name>A0A448WUE3_9PLAT</name>
<dbReference type="Proteomes" id="UP000784294">
    <property type="component" value="Unassembled WGS sequence"/>
</dbReference>
<evidence type="ECO:0000313" key="3">
    <source>
        <dbReference type="Proteomes" id="UP000784294"/>
    </source>
</evidence>
<sequence>MLPGFDKVRHMMDESLAPFHRNRSRLPRKQRQQECSSKANLQLVKKNPSSSSGGTELRISSRNPFTRNGSKLTNYETKDSSKPNLSSCIQVHPFHAPFAALYFSTACRKSI</sequence>
<feature type="region of interest" description="Disordered" evidence="1">
    <location>
        <begin position="13"/>
        <end position="83"/>
    </location>
</feature>
<dbReference type="EMBL" id="CAAALY010046362">
    <property type="protein sequence ID" value="VEL20410.1"/>
    <property type="molecule type" value="Genomic_DNA"/>
</dbReference>
<keyword evidence="3" id="KW-1185">Reference proteome</keyword>
<organism evidence="2 3">
    <name type="scientific">Protopolystoma xenopodis</name>
    <dbReference type="NCBI Taxonomy" id="117903"/>
    <lineage>
        <taxon>Eukaryota</taxon>
        <taxon>Metazoa</taxon>
        <taxon>Spiralia</taxon>
        <taxon>Lophotrochozoa</taxon>
        <taxon>Platyhelminthes</taxon>
        <taxon>Monogenea</taxon>
        <taxon>Polyopisthocotylea</taxon>
        <taxon>Polystomatidea</taxon>
        <taxon>Polystomatidae</taxon>
        <taxon>Protopolystoma</taxon>
    </lineage>
</organism>
<reference evidence="2" key="1">
    <citation type="submission" date="2018-11" db="EMBL/GenBank/DDBJ databases">
        <authorList>
            <consortium name="Pathogen Informatics"/>
        </authorList>
    </citation>
    <scope>NUCLEOTIDE SEQUENCE</scope>
</reference>
<proteinExistence type="predicted"/>
<protein>
    <submittedName>
        <fullName evidence="2">Uncharacterized protein</fullName>
    </submittedName>
</protein>
<evidence type="ECO:0000256" key="1">
    <source>
        <dbReference type="SAM" id="MobiDB-lite"/>
    </source>
</evidence>